<dbReference type="EMBL" id="KZ679261">
    <property type="protein sequence ID" value="PTB41818.1"/>
    <property type="molecule type" value="Genomic_DNA"/>
</dbReference>
<proteinExistence type="predicted"/>
<evidence type="ECO:0000256" key="2">
    <source>
        <dbReference type="SAM" id="SignalP"/>
    </source>
</evidence>
<feature type="chain" id="PRO_5015456514" description="Secreted protein" evidence="2">
    <location>
        <begin position="25"/>
        <end position="98"/>
    </location>
</feature>
<evidence type="ECO:0000313" key="4">
    <source>
        <dbReference type="Proteomes" id="UP000240493"/>
    </source>
</evidence>
<evidence type="ECO:0000313" key="3">
    <source>
        <dbReference type="EMBL" id="PTB41818.1"/>
    </source>
</evidence>
<reference evidence="3 4" key="1">
    <citation type="submission" date="2016-07" db="EMBL/GenBank/DDBJ databases">
        <title>Multiple horizontal gene transfer events from other fungi enriched the ability of initially mycotrophic Trichoderma (Ascomycota) to feed on dead plant biomass.</title>
        <authorList>
            <consortium name="DOE Joint Genome Institute"/>
            <person name="Aerts A."/>
            <person name="Atanasova L."/>
            <person name="Chenthamara K."/>
            <person name="Zhang J."/>
            <person name="Grujic M."/>
            <person name="Henrissat B."/>
            <person name="Kuo A."/>
            <person name="Salamov A."/>
            <person name="Lipzen A."/>
            <person name="Labutti K."/>
            <person name="Barry K."/>
            <person name="Miao Y."/>
            <person name="Rahimi M.J."/>
            <person name="Shen Q."/>
            <person name="Grigoriev I.V."/>
            <person name="Kubicek C.P."/>
            <person name="Druzhinina I.S."/>
        </authorList>
    </citation>
    <scope>NUCLEOTIDE SEQUENCE [LARGE SCALE GENOMIC DNA]</scope>
    <source>
        <strain evidence="3 4">CBS 433.97</strain>
    </source>
</reference>
<dbReference type="AlphaFoldDB" id="A0A2T3ZAH5"/>
<feature type="compositionally biased region" description="Basic and acidic residues" evidence="1">
    <location>
        <begin position="42"/>
        <end position="59"/>
    </location>
</feature>
<organism evidence="3 4">
    <name type="scientific">Trichoderma asperellum (strain ATCC 204424 / CBS 433.97 / NBRC 101777)</name>
    <dbReference type="NCBI Taxonomy" id="1042311"/>
    <lineage>
        <taxon>Eukaryota</taxon>
        <taxon>Fungi</taxon>
        <taxon>Dikarya</taxon>
        <taxon>Ascomycota</taxon>
        <taxon>Pezizomycotina</taxon>
        <taxon>Sordariomycetes</taxon>
        <taxon>Hypocreomycetidae</taxon>
        <taxon>Hypocreales</taxon>
        <taxon>Hypocreaceae</taxon>
        <taxon>Trichoderma</taxon>
    </lineage>
</organism>
<name>A0A2T3ZAH5_TRIA4</name>
<feature type="region of interest" description="Disordered" evidence="1">
    <location>
        <begin position="39"/>
        <end position="64"/>
    </location>
</feature>
<dbReference type="Proteomes" id="UP000240493">
    <property type="component" value="Unassembled WGS sequence"/>
</dbReference>
<keyword evidence="4" id="KW-1185">Reference proteome</keyword>
<evidence type="ECO:0008006" key="5">
    <source>
        <dbReference type="Google" id="ProtNLM"/>
    </source>
</evidence>
<protein>
    <recommendedName>
        <fullName evidence="5">Secreted protein</fullName>
    </recommendedName>
</protein>
<feature type="signal peptide" evidence="2">
    <location>
        <begin position="1"/>
        <end position="24"/>
    </location>
</feature>
<gene>
    <name evidence="3" type="ORF">M441DRAFT_68827</name>
</gene>
<accession>A0A2T3ZAH5</accession>
<evidence type="ECO:0000256" key="1">
    <source>
        <dbReference type="SAM" id="MobiDB-lite"/>
    </source>
</evidence>
<sequence length="98" mass="11141">MQVLRTSSSIALLLSWTWLEVNRSVHIRRWRFWTRPSSAQLNKRDGGMTRIPRTRDADTSKPTGQPSCYIDTDLTCIVFISLARVANFTGVAILRSST</sequence>
<keyword evidence="2" id="KW-0732">Signal</keyword>